<comment type="caution">
    <text evidence="9">The sequence shown here is derived from an EMBL/GenBank/DDBJ whole genome shotgun (WGS) entry which is preliminary data.</text>
</comment>
<keyword evidence="10" id="KW-1185">Reference proteome</keyword>
<evidence type="ECO:0000256" key="3">
    <source>
        <dbReference type="ARBA" id="ARBA00022448"/>
    </source>
</evidence>
<dbReference type="InterPro" id="IPR051906">
    <property type="entry name" value="TolC-like"/>
</dbReference>
<keyword evidence="7" id="KW-0998">Cell outer membrane</keyword>
<dbReference type="EMBL" id="LROM01000090">
    <property type="protein sequence ID" value="OEZ98708.1"/>
    <property type="molecule type" value="Genomic_DNA"/>
</dbReference>
<dbReference type="NCBIfam" id="TIGR01844">
    <property type="entry name" value="type_I_sec_TolC"/>
    <property type="match status" value="1"/>
</dbReference>
<dbReference type="PANTHER" id="PTHR30026:SF20">
    <property type="entry name" value="OUTER MEMBRANE PROTEIN TOLC"/>
    <property type="match status" value="1"/>
</dbReference>
<name>A0A1E7WJA1_9BURK</name>
<dbReference type="GO" id="GO:1990281">
    <property type="term" value="C:efflux pump complex"/>
    <property type="evidence" value="ECO:0007669"/>
    <property type="project" value="TreeGrafter"/>
</dbReference>
<dbReference type="PATRIC" id="fig|762836.4.peg.2975"/>
<evidence type="ECO:0000256" key="2">
    <source>
        <dbReference type="ARBA" id="ARBA00007613"/>
    </source>
</evidence>
<dbReference type="Pfam" id="PF02321">
    <property type="entry name" value="OEP"/>
    <property type="match status" value="2"/>
</dbReference>
<keyword evidence="8" id="KW-0732">Signal</keyword>
<keyword evidence="3" id="KW-0813">Transport</keyword>
<sequence>MQKPLIAVLLSSALMTLALPGAQAADLIQVYQQALANDATYASARSSLDAGRERTTQGRAGLLPFVSAQGSNTRNDGDFRPFNEGQLATINGVPGFVTRQNQDNHVNSYSVTLSQPLFNWAAWQTFQQSKLIQAISEATFAQARQDLITRVAQAYFDVLTAQDNLTATQAQKTATTEQLASAKRNFEVGTQTITDTHEAQAAYDLVVAQEFAAITDLDNKRTALQVITGKPTGELAPLRTGVTITAPEPAAIDPWVTSAEGQNFSVIASQLQVEISRREIARNRAGHMPTLNLAASTSHQSTTAYGTQKNNAIGVTWTVPIFSGFAVTSQVREAIALEDKARNDLEATKRLAAQNARVAFLGMNSGLAQVKALEAAEVSSKSSLDSNKLGYQVGVRINIDVLNAQRQLYATQKDLAKARYDTVMNGLRLRSAAGTLREEDLAPVNALLQH</sequence>
<dbReference type="RefSeq" id="WP_070249100.1">
    <property type="nucleotide sequence ID" value="NZ_LROM01000090.1"/>
</dbReference>
<accession>A0A1E7WJA1</accession>
<comment type="subcellular location">
    <subcellularLocation>
        <location evidence="1">Cell outer membrane</location>
    </subcellularLocation>
</comment>
<dbReference type="PANTHER" id="PTHR30026">
    <property type="entry name" value="OUTER MEMBRANE PROTEIN TOLC"/>
    <property type="match status" value="1"/>
</dbReference>
<evidence type="ECO:0000256" key="1">
    <source>
        <dbReference type="ARBA" id="ARBA00004442"/>
    </source>
</evidence>
<proteinExistence type="inferred from homology"/>
<dbReference type="AlphaFoldDB" id="A0A1E7WJA1"/>
<dbReference type="GO" id="GO:0015288">
    <property type="term" value="F:porin activity"/>
    <property type="evidence" value="ECO:0007669"/>
    <property type="project" value="TreeGrafter"/>
</dbReference>
<evidence type="ECO:0000256" key="6">
    <source>
        <dbReference type="ARBA" id="ARBA00023136"/>
    </source>
</evidence>
<dbReference type="GO" id="GO:0015562">
    <property type="term" value="F:efflux transmembrane transporter activity"/>
    <property type="evidence" value="ECO:0007669"/>
    <property type="project" value="InterPro"/>
</dbReference>
<dbReference type="InterPro" id="IPR003423">
    <property type="entry name" value="OMP_efflux"/>
</dbReference>
<evidence type="ECO:0000256" key="4">
    <source>
        <dbReference type="ARBA" id="ARBA00022452"/>
    </source>
</evidence>
<evidence type="ECO:0000313" key="10">
    <source>
        <dbReference type="Proteomes" id="UP000175989"/>
    </source>
</evidence>
<dbReference type="GO" id="GO:0009279">
    <property type="term" value="C:cell outer membrane"/>
    <property type="evidence" value="ECO:0007669"/>
    <property type="project" value="UniProtKB-SubCell"/>
</dbReference>
<feature type="chain" id="PRO_5009207114" evidence="8">
    <location>
        <begin position="25"/>
        <end position="450"/>
    </location>
</feature>
<dbReference type="SUPFAM" id="SSF56954">
    <property type="entry name" value="Outer membrane efflux proteins (OEP)"/>
    <property type="match status" value="1"/>
</dbReference>
<reference evidence="10" key="1">
    <citation type="journal article" date="2016" name="Front. Microbiol.">
        <title>Molecular Keys to the Janthinobacterium and Duganella spp. Interaction with the Plant Pathogen Fusarium graminearum.</title>
        <authorList>
            <person name="Haack F.S."/>
            <person name="Poehlein A."/>
            <person name="Kroger C."/>
            <person name="Voigt C.A."/>
            <person name="Piepenbring M."/>
            <person name="Bode H.B."/>
            <person name="Daniel R."/>
            <person name="Schafer W."/>
            <person name="Streit W.R."/>
        </authorList>
    </citation>
    <scope>NUCLEOTIDE SEQUENCE [LARGE SCALE GENOMIC DNA]</scope>
    <source>
        <strain evidence="10">T54</strain>
    </source>
</reference>
<feature type="signal peptide" evidence="8">
    <location>
        <begin position="1"/>
        <end position="24"/>
    </location>
</feature>
<dbReference type="InterPro" id="IPR010130">
    <property type="entry name" value="T1SS_OMP_TolC"/>
</dbReference>
<dbReference type="Gene3D" id="1.20.1600.10">
    <property type="entry name" value="Outer membrane efflux proteins (OEP)"/>
    <property type="match status" value="1"/>
</dbReference>
<comment type="similarity">
    <text evidence="2">Belongs to the outer membrane factor (OMF) (TC 1.B.17) family.</text>
</comment>
<evidence type="ECO:0000256" key="8">
    <source>
        <dbReference type="SAM" id="SignalP"/>
    </source>
</evidence>
<dbReference type="Proteomes" id="UP000175989">
    <property type="component" value="Unassembled WGS sequence"/>
</dbReference>
<gene>
    <name evidence="9" type="primary">tolC_1</name>
    <name evidence="9" type="ORF">DUPY_28880</name>
</gene>
<keyword evidence="6" id="KW-0472">Membrane</keyword>
<dbReference type="OrthoDB" id="9813458at2"/>
<evidence type="ECO:0000256" key="7">
    <source>
        <dbReference type="ARBA" id="ARBA00023237"/>
    </source>
</evidence>
<organism evidence="9 10">
    <name type="scientific">Duganella phyllosphaerae</name>
    <dbReference type="NCBI Taxonomy" id="762836"/>
    <lineage>
        <taxon>Bacteria</taxon>
        <taxon>Pseudomonadati</taxon>
        <taxon>Pseudomonadota</taxon>
        <taxon>Betaproteobacteria</taxon>
        <taxon>Burkholderiales</taxon>
        <taxon>Oxalobacteraceae</taxon>
        <taxon>Telluria group</taxon>
        <taxon>Duganella</taxon>
    </lineage>
</organism>
<evidence type="ECO:0000313" key="9">
    <source>
        <dbReference type="EMBL" id="OEZ98708.1"/>
    </source>
</evidence>
<keyword evidence="4" id="KW-1134">Transmembrane beta strand</keyword>
<evidence type="ECO:0000256" key="5">
    <source>
        <dbReference type="ARBA" id="ARBA00022692"/>
    </source>
</evidence>
<keyword evidence="5" id="KW-0812">Transmembrane</keyword>
<protein>
    <submittedName>
        <fullName evidence="9">Outer membrane protein TolC</fullName>
    </submittedName>
</protein>